<gene>
    <name evidence="2" type="ORF">AOZ06_43100</name>
</gene>
<keyword evidence="1" id="KW-0472">Membrane</keyword>
<protein>
    <submittedName>
        <fullName evidence="2">Uncharacterized protein</fullName>
    </submittedName>
</protein>
<accession>A0A0N9IJ46</accession>
<proteinExistence type="predicted"/>
<dbReference type="KEGG" id="kphy:AOZ06_43100"/>
<name>A0A0N9IJ46_9PSEU</name>
<evidence type="ECO:0000256" key="1">
    <source>
        <dbReference type="SAM" id="Phobius"/>
    </source>
</evidence>
<dbReference type="AlphaFoldDB" id="A0A0N9IJ46"/>
<organism evidence="2 3">
    <name type="scientific">Kibdelosporangium phytohabitans</name>
    <dbReference type="NCBI Taxonomy" id="860235"/>
    <lineage>
        <taxon>Bacteria</taxon>
        <taxon>Bacillati</taxon>
        <taxon>Actinomycetota</taxon>
        <taxon>Actinomycetes</taxon>
        <taxon>Pseudonocardiales</taxon>
        <taxon>Pseudonocardiaceae</taxon>
        <taxon>Kibdelosporangium</taxon>
    </lineage>
</organism>
<dbReference type="EMBL" id="CP012752">
    <property type="protein sequence ID" value="ALG15501.1"/>
    <property type="molecule type" value="Genomic_DNA"/>
</dbReference>
<reference evidence="2 3" key="1">
    <citation type="submission" date="2015-07" db="EMBL/GenBank/DDBJ databases">
        <title>Genome sequencing of Kibdelosporangium phytohabitans.</title>
        <authorList>
            <person name="Qin S."/>
            <person name="Xing K."/>
        </authorList>
    </citation>
    <scope>NUCLEOTIDE SEQUENCE [LARGE SCALE GENOMIC DNA]</scope>
    <source>
        <strain evidence="2 3">KLBMP1111</strain>
    </source>
</reference>
<evidence type="ECO:0000313" key="3">
    <source>
        <dbReference type="Proteomes" id="UP000063699"/>
    </source>
</evidence>
<sequence>MEGCERTESGPVNLKKILLLAVVALLVFYLITQPTQSANAVQTVLGWLRDGAEAIITFVKSLFA</sequence>
<keyword evidence="3" id="KW-1185">Reference proteome</keyword>
<feature type="transmembrane region" description="Helical" evidence="1">
    <location>
        <begin position="12"/>
        <end position="31"/>
    </location>
</feature>
<dbReference type="Proteomes" id="UP000063699">
    <property type="component" value="Chromosome"/>
</dbReference>
<evidence type="ECO:0000313" key="2">
    <source>
        <dbReference type="EMBL" id="ALG15501.1"/>
    </source>
</evidence>
<keyword evidence="1" id="KW-0812">Transmembrane</keyword>
<keyword evidence="1" id="KW-1133">Transmembrane helix</keyword>